<keyword evidence="3" id="KW-1185">Reference proteome</keyword>
<dbReference type="EMBL" id="UYSU01035622">
    <property type="protein sequence ID" value="VDL96441.1"/>
    <property type="molecule type" value="Genomic_DNA"/>
</dbReference>
<dbReference type="STRING" id="70667.A0A3P7EBP2"/>
<organism evidence="2 3">
    <name type="scientific">Schistocephalus solidus</name>
    <name type="common">Tapeworm</name>
    <dbReference type="NCBI Taxonomy" id="70667"/>
    <lineage>
        <taxon>Eukaryota</taxon>
        <taxon>Metazoa</taxon>
        <taxon>Spiralia</taxon>
        <taxon>Lophotrochozoa</taxon>
        <taxon>Platyhelminthes</taxon>
        <taxon>Cestoda</taxon>
        <taxon>Eucestoda</taxon>
        <taxon>Diphyllobothriidea</taxon>
        <taxon>Diphyllobothriidae</taxon>
        <taxon>Schistocephalus</taxon>
    </lineage>
</organism>
<protein>
    <recommendedName>
        <fullName evidence="4">FAS1 domain-containing protein</fullName>
    </recommendedName>
</protein>
<accession>A0A3P7EBP2</accession>
<keyword evidence="1" id="KW-1133">Transmembrane helix</keyword>
<keyword evidence="1" id="KW-0472">Membrane</keyword>
<evidence type="ECO:0000313" key="2">
    <source>
        <dbReference type="EMBL" id="VDL96441.1"/>
    </source>
</evidence>
<evidence type="ECO:0000256" key="1">
    <source>
        <dbReference type="SAM" id="Phobius"/>
    </source>
</evidence>
<sequence>MQAEKDLPQYMLQHLSCFADEVVKSLVRQDPQRFFILFAPLKLLKTCDELRSHLVMLPDEATYKNFLTSSLYQLISLNGSLINVNFTNSVQVNGKKISEKPILFTNGRLYYIEDRLEYIQPHSAGVGSTAAIAVSFVILLLVGLVAAFILIKRKKPDLLNFNLTRPSFHRVSMPRASWRGSQGVLVASDALEDTVDDREGSERE</sequence>
<gene>
    <name evidence="2" type="ORF">SSLN_LOCUS10056</name>
</gene>
<keyword evidence="1" id="KW-0812">Transmembrane</keyword>
<dbReference type="Proteomes" id="UP000275846">
    <property type="component" value="Unassembled WGS sequence"/>
</dbReference>
<dbReference type="OrthoDB" id="10454685at2759"/>
<dbReference type="AlphaFoldDB" id="A0A3P7EBP2"/>
<proteinExistence type="predicted"/>
<reference evidence="2 3" key="1">
    <citation type="submission" date="2018-11" db="EMBL/GenBank/DDBJ databases">
        <authorList>
            <consortium name="Pathogen Informatics"/>
        </authorList>
    </citation>
    <scope>NUCLEOTIDE SEQUENCE [LARGE SCALE GENOMIC DNA]</scope>
    <source>
        <strain evidence="2 3">NST_G2</strain>
    </source>
</reference>
<evidence type="ECO:0000313" key="3">
    <source>
        <dbReference type="Proteomes" id="UP000275846"/>
    </source>
</evidence>
<name>A0A3P7EBP2_SCHSO</name>
<feature type="transmembrane region" description="Helical" evidence="1">
    <location>
        <begin position="130"/>
        <end position="151"/>
    </location>
</feature>
<evidence type="ECO:0008006" key="4">
    <source>
        <dbReference type="Google" id="ProtNLM"/>
    </source>
</evidence>